<name>R7SSI6_DICSQ</name>
<reference evidence="1 2" key="1">
    <citation type="journal article" date="2012" name="Science">
        <title>The Paleozoic origin of enzymatic lignin decomposition reconstructed from 31 fungal genomes.</title>
        <authorList>
            <person name="Floudas D."/>
            <person name="Binder M."/>
            <person name="Riley R."/>
            <person name="Barry K."/>
            <person name="Blanchette R.A."/>
            <person name="Henrissat B."/>
            <person name="Martinez A.T."/>
            <person name="Otillar R."/>
            <person name="Spatafora J.W."/>
            <person name="Yadav J.S."/>
            <person name="Aerts A."/>
            <person name="Benoit I."/>
            <person name="Boyd A."/>
            <person name="Carlson A."/>
            <person name="Copeland A."/>
            <person name="Coutinho P.M."/>
            <person name="de Vries R.P."/>
            <person name="Ferreira P."/>
            <person name="Findley K."/>
            <person name="Foster B."/>
            <person name="Gaskell J."/>
            <person name="Glotzer D."/>
            <person name="Gorecki P."/>
            <person name="Heitman J."/>
            <person name="Hesse C."/>
            <person name="Hori C."/>
            <person name="Igarashi K."/>
            <person name="Jurgens J.A."/>
            <person name="Kallen N."/>
            <person name="Kersten P."/>
            <person name="Kohler A."/>
            <person name="Kuees U."/>
            <person name="Kumar T.K.A."/>
            <person name="Kuo A."/>
            <person name="LaButti K."/>
            <person name="Larrondo L.F."/>
            <person name="Lindquist E."/>
            <person name="Ling A."/>
            <person name="Lombard V."/>
            <person name="Lucas S."/>
            <person name="Lundell T."/>
            <person name="Martin R."/>
            <person name="McLaughlin D.J."/>
            <person name="Morgenstern I."/>
            <person name="Morin E."/>
            <person name="Murat C."/>
            <person name="Nagy L.G."/>
            <person name="Nolan M."/>
            <person name="Ohm R.A."/>
            <person name="Patyshakuliyeva A."/>
            <person name="Rokas A."/>
            <person name="Ruiz-Duenas F.J."/>
            <person name="Sabat G."/>
            <person name="Salamov A."/>
            <person name="Samejima M."/>
            <person name="Schmutz J."/>
            <person name="Slot J.C."/>
            <person name="St John F."/>
            <person name="Stenlid J."/>
            <person name="Sun H."/>
            <person name="Sun S."/>
            <person name="Syed K."/>
            <person name="Tsang A."/>
            <person name="Wiebenga A."/>
            <person name="Young D."/>
            <person name="Pisabarro A."/>
            <person name="Eastwood D.C."/>
            <person name="Martin F."/>
            <person name="Cullen D."/>
            <person name="Grigoriev I.V."/>
            <person name="Hibbett D.S."/>
        </authorList>
    </citation>
    <scope>NUCLEOTIDE SEQUENCE [LARGE SCALE GENOMIC DNA]</scope>
    <source>
        <strain evidence="1 2">LYAD-421 SS1</strain>
    </source>
</reference>
<protein>
    <submittedName>
        <fullName evidence="1">Uncharacterized protein</fullName>
    </submittedName>
</protein>
<dbReference type="Proteomes" id="UP000053319">
    <property type="component" value="Unassembled WGS sequence"/>
</dbReference>
<dbReference type="PANTHER" id="PTHR35871">
    <property type="entry name" value="EXPRESSED PROTEIN"/>
    <property type="match status" value="1"/>
</dbReference>
<organism evidence="1 2">
    <name type="scientific">Dichomitus squalens (strain LYAD-421)</name>
    <name type="common">Western red white-rot fungus</name>
    <dbReference type="NCBI Taxonomy" id="732165"/>
    <lineage>
        <taxon>Eukaryota</taxon>
        <taxon>Fungi</taxon>
        <taxon>Dikarya</taxon>
        <taxon>Basidiomycota</taxon>
        <taxon>Agaricomycotina</taxon>
        <taxon>Agaricomycetes</taxon>
        <taxon>Polyporales</taxon>
        <taxon>Polyporaceae</taxon>
        <taxon>Dichomitus</taxon>
    </lineage>
</organism>
<dbReference type="HOGENOM" id="CLU_005726_1_0_1"/>
<dbReference type="OMA" id="FWYHDES"/>
<dbReference type="Gene3D" id="3.30.420.10">
    <property type="entry name" value="Ribonuclease H-like superfamily/Ribonuclease H"/>
    <property type="match status" value="1"/>
</dbReference>
<dbReference type="RefSeq" id="XP_007368161.1">
    <property type="nucleotide sequence ID" value="XM_007368099.1"/>
</dbReference>
<evidence type="ECO:0000313" key="2">
    <source>
        <dbReference type="Proteomes" id="UP000053319"/>
    </source>
</evidence>
<dbReference type="GeneID" id="18843403"/>
<accession>R7SSI6</accession>
<dbReference type="KEGG" id="dsq:DICSQDRAFT_65812"/>
<evidence type="ECO:0000313" key="1">
    <source>
        <dbReference type="EMBL" id="EJF59041.1"/>
    </source>
</evidence>
<dbReference type="InterPro" id="IPR036397">
    <property type="entry name" value="RNaseH_sf"/>
</dbReference>
<proteinExistence type="predicted"/>
<dbReference type="EMBL" id="JH719428">
    <property type="protein sequence ID" value="EJF59041.1"/>
    <property type="molecule type" value="Genomic_DNA"/>
</dbReference>
<gene>
    <name evidence="1" type="ORF">DICSQDRAFT_65812</name>
</gene>
<sequence>MFLTDYVRSGDSKQWGALSLRTAVRWEKGIHTARSLRTWTRAFLTDRHELPLTPENTWTKSLLEKRPDLKEAIGEHLQSVGKYVRALDIVDFMALPANQVKYGLAKPISLSQAQVWMRHLDYRWTKTPNGQFVDGHERADVVEYRQSRFLPAIADYDHFARQWNKDGTEVSLPDDSPRPRNRRVIYWHHDESVFYAHDRRTRRWVHKSEKAVPRAKGEGASLMVADFVSAEHGWLRSPDGKESARVLFRPGKNRDGYFTHEEILAHATTAIDILSQHYPDEQHVFIFDNAPTHLKRAADALSARKMSLHPTKPGKPVFGVDQIPEFITNDANGNKHKRRVPMADGWFEGKPQSLYFEPGHPRAGVFKGMAQILTERGYNLTGLPRECTGFKCKPPALSCCVRRLLFNEPDFRDVETLLETHCRSRGFDIIYLPKFHCELNCIEQCWGFSKRKYREMPSSSAEADLERNVLAALDSIPLVTIRRFYTRAHRFMDAYRRGLNGKQAAWAAKKYHSHRVLPNNILEELDREGITSED</sequence>
<dbReference type="PANTHER" id="PTHR35871:SF1">
    <property type="entry name" value="CXC1-LIKE CYSTEINE CLUSTER ASSOCIATED WITH KDZ TRANSPOSASES DOMAIN-CONTAINING PROTEIN"/>
    <property type="match status" value="1"/>
</dbReference>
<dbReference type="AlphaFoldDB" id="R7SSI6"/>
<dbReference type="OrthoDB" id="6511194at2759"/>
<dbReference type="GO" id="GO:0003676">
    <property type="term" value="F:nucleic acid binding"/>
    <property type="evidence" value="ECO:0007669"/>
    <property type="project" value="InterPro"/>
</dbReference>